<dbReference type="SUPFAM" id="SSF48452">
    <property type="entry name" value="TPR-like"/>
    <property type="match status" value="1"/>
</dbReference>
<feature type="compositionally biased region" description="Low complexity" evidence="1">
    <location>
        <begin position="268"/>
        <end position="280"/>
    </location>
</feature>
<dbReference type="Gene3D" id="1.25.40.10">
    <property type="entry name" value="Tetratricopeptide repeat domain"/>
    <property type="match status" value="1"/>
</dbReference>
<evidence type="ECO:0000256" key="1">
    <source>
        <dbReference type="SAM" id="MobiDB-lite"/>
    </source>
</evidence>
<dbReference type="EMBL" id="JASNQZ010000002">
    <property type="protein sequence ID" value="KAL0959570.1"/>
    <property type="molecule type" value="Genomic_DNA"/>
</dbReference>
<dbReference type="Proteomes" id="UP001556367">
    <property type="component" value="Unassembled WGS sequence"/>
</dbReference>
<comment type="caution">
    <text evidence="2">The sequence shown here is derived from an EMBL/GenBank/DDBJ whole genome shotgun (WGS) entry which is preliminary data.</text>
</comment>
<reference evidence="3" key="1">
    <citation type="submission" date="2024-06" db="EMBL/GenBank/DDBJ databases">
        <title>Multi-omics analyses provide insights into the biosynthesis of the anticancer antibiotic pleurotin in Hohenbuehelia grisea.</title>
        <authorList>
            <person name="Weaver J.A."/>
            <person name="Alberti F."/>
        </authorList>
    </citation>
    <scope>NUCLEOTIDE SEQUENCE [LARGE SCALE GENOMIC DNA]</scope>
    <source>
        <strain evidence="3">T-177</strain>
    </source>
</reference>
<feature type="region of interest" description="Disordered" evidence="1">
    <location>
        <begin position="250"/>
        <end position="283"/>
    </location>
</feature>
<name>A0ABR3JUK4_9AGAR</name>
<organism evidence="2 3">
    <name type="scientific">Hohenbuehelia grisea</name>
    <dbReference type="NCBI Taxonomy" id="104357"/>
    <lineage>
        <taxon>Eukaryota</taxon>
        <taxon>Fungi</taxon>
        <taxon>Dikarya</taxon>
        <taxon>Basidiomycota</taxon>
        <taxon>Agaricomycotina</taxon>
        <taxon>Agaricomycetes</taxon>
        <taxon>Agaricomycetidae</taxon>
        <taxon>Agaricales</taxon>
        <taxon>Pleurotineae</taxon>
        <taxon>Pleurotaceae</taxon>
        <taxon>Hohenbuehelia</taxon>
    </lineage>
</organism>
<gene>
    <name evidence="2" type="ORF">HGRIS_011280</name>
</gene>
<evidence type="ECO:0000313" key="3">
    <source>
        <dbReference type="Proteomes" id="UP001556367"/>
    </source>
</evidence>
<accession>A0ABR3JUK4</accession>
<feature type="region of interest" description="Disordered" evidence="1">
    <location>
        <begin position="137"/>
        <end position="174"/>
    </location>
</feature>
<proteinExistence type="predicted"/>
<dbReference type="InterPro" id="IPR011990">
    <property type="entry name" value="TPR-like_helical_dom_sf"/>
</dbReference>
<evidence type="ECO:0000313" key="2">
    <source>
        <dbReference type="EMBL" id="KAL0959570.1"/>
    </source>
</evidence>
<keyword evidence="3" id="KW-1185">Reference proteome</keyword>
<sequence>MMPTGENAEGELNDTRVPKGQLLETYRRCGLAVYELDNGSPIEIDRRWSEEQVKSFLGRLFPKVFHWLELCAPPHEDDERTRMYSLLSHEGTKVFKVESAIHGRTSIGRKAAPERMATRIPIPEGVYTNWDKSLQDAANNIFPPSPTKSVASTDYSDSDKSKDEGDIPPVLLPTSKDVQCGVRAYIEISDDDEPSVPGDVNLDGGDVQADESVRDMADWVDPADGAGELNTLQVPHGVNRSVLEATLSYPSTTHGENDAPAPKRVKRPSSWASRSSNRVSGQRKLAVASSSVKKGFAASCDASLQAMLIEESTRRAQISAVQQRLLSAQHNTASTSSTAHSIISAQRIELSQCSAITYPSAAQFKISAQRGSAGLNVQTDRYTQSDLDRAVGLETEALQLRPPGHPRCDTILANLAVSLKHQCERTGAQSDLDRAVGLETEALQLRPPGHPLRDTILANLAVSLKHQCERTGAQSDLDRAVRLETEALQLRPPGHPLRDTILANLAASLMSQYERTGAQSDLDRAVGLETEALQLRPPGHPLRDTILANLAVSLKHQCIVVRL</sequence>
<protein>
    <submittedName>
        <fullName evidence="2">Uncharacterized protein</fullName>
    </submittedName>
</protein>